<dbReference type="SUPFAM" id="SSF52821">
    <property type="entry name" value="Rhodanese/Cell cycle control phosphatase"/>
    <property type="match status" value="1"/>
</dbReference>
<reference evidence="4 5" key="1">
    <citation type="submission" date="2024-03" db="EMBL/GenBank/DDBJ databases">
        <authorList>
            <consortium name="ELIXIR-Norway"/>
            <consortium name="Elixir Norway"/>
        </authorList>
    </citation>
    <scope>NUCLEOTIDE SEQUENCE [LARGE SCALE GENOMIC DNA]</scope>
</reference>
<dbReference type="Pfam" id="PF00581">
    <property type="entry name" value="Rhodanese"/>
    <property type="match status" value="1"/>
</dbReference>
<evidence type="ECO:0000313" key="4">
    <source>
        <dbReference type="EMBL" id="CAK9871298.1"/>
    </source>
</evidence>
<dbReference type="Gene3D" id="3.40.250.10">
    <property type="entry name" value="Rhodanese-like domain"/>
    <property type="match status" value="1"/>
</dbReference>
<evidence type="ECO:0000313" key="5">
    <source>
        <dbReference type="Proteomes" id="UP001497522"/>
    </source>
</evidence>
<protein>
    <recommendedName>
        <fullName evidence="6">Peptidyl-prolyl cis-trans isomerase</fullName>
    </recommendedName>
</protein>
<dbReference type="Gene3D" id="3.10.50.40">
    <property type="match status" value="1"/>
</dbReference>
<keyword evidence="1" id="KW-0413">Isomerase</keyword>
<dbReference type="InterPro" id="IPR052204">
    <property type="entry name" value="PpiC/parvulin_rotamase"/>
</dbReference>
<dbReference type="PANTHER" id="PTHR43629:SF2">
    <property type="entry name" value="RHODANESE-LIKE_PPIC DOMAIN-CONTAINING PROTEIN 12, CHLOROPLASTIC"/>
    <property type="match status" value="1"/>
</dbReference>
<proteinExistence type="predicted"/>
<evidence type="ECO:0000259" key="2">
    <source>
        <dbReference type="PROSITE" id="PS50198"/>
    </source>
</evidence>
<sequence>MARLWRTHCTLPSRSAFSFVPSSLCPSSNPTTPSLLQTNHCSLLRSCSSSSLFYCSHCPVLPTISSAAIFSTLSTSRGRVLLWHPASALQQRRSVFMGVSQAMVKGEEGGVRGGGGGATTKIKEREILVQHLLVPEDQLQLLLDLQRKILQEGVDLSDLAAEHSICPSKSEGGMLGWLSHGRTVPEFEEAAFNAALNKLVRVKTKHGWHLLQVLSEREATFLQEIDVEDFDQQMQDPEFMQGAQLLDVREPDEITTASIQGFKAYPLSQFGQWAPTISEDLDPEKDTFVLCHHGMRSMQAAQWLQSQGFRRLYNIKGGIHAYSVKVNNSIPKY</sequence>
<evidence type="ECO:0008006" key="6">
    <source>
        <dbReference type="Google" id="ProtNLM"/>
    </source>
</evidence>
<dbReference type="Proteomes" id="UP001497522">
    <property type="component" value="Chromosome 2"/>
</dbReference>
<dbReference type="InterPro" id="IPR046357">
    <property type="entry name" value="PPIase_dom_sf"/>
</dbReference>
<dbReference type="EMBL" id="OZ023703">
    <property type="protein sequence ID" value="CAK9871298.1"/>
    <property type="molecule type" value="Genomic_DNA"/>
</dbReference>
<dbReference type="InterPro" id="IPR000297">
    <property type="entry name" value="PPIase_PpiC"/>
</dbReference>
<dbReference type="InterPro" id="IPR001763">
    <property type="entry name" value="Rhodanese-like_dom"/>
</dbReference>
<dbReference type="PROSITE" id="PS50198">
    <property type="entry name" value="PPIC_PPIASE_2"/>
    <property type="match status" value="1"/>
</dbReference>
<name>A0ABP1B939_9BRYO</name>
<evidence type="ECO:0000259" key="3">
    <source>
        <dbReference type="PROSITE" id="PS50206"/>
    </source>
</evidence>
<gene>
    <name evidence="4" type="ORF">CSSPJE1EN2_LOCUS13966</name>
</gene>
<evidence type="ECO:0000256" key="1">
    <source>
        <dbReference type="PROSITE-ProRule" id="PRU00278"/>
    </source>
</evidence>
<dbReference type="SMART" id="SM00450">
    <property type="entry name" value="RHOD"/>
    <property type="match status" value="1"/>
</dbReference>
<dbReference type="Pfam" id="PF13616">
    <property type="entry name" value="Rotamase_3"/>
    <property type="match status" value="1"/>
</dbReference>
<dbReference type="PROSITE" id="PS50206">
    <property type="entry name" value="RHODANESE_3"/>
    <property type="match status" value="1"/>
</dbReference>
<feature type="domain" description="Rhodanese" evidence="3">
    <location>
        <begin position="239"/>
        <end position="331"/>
    </location>
</feature>
<keyword evidence="5" id="KW-1185">Reference proteome</keyword>
<dbReference type="InterPro" id="IPR036873">
    <property type="entry name" value="Rhodanese-like_dom_sf"/>
</dbReference>
<dbReference type="PANTHER" id="PTHR43629">
    <property type="entry name" value="PEPTIDYL-PROLYL CIS-TRANS ISOMERASE"/>
    <property type="match status" value="1"/>
</dbReference>
<feature type="domain" description="PpiC" evidence="2">
    <location>
        <begin position="124"/>
        <end position="215"/>
    </location>
</feature>
<organism evidence="4 5">
    <name type="scientific">Sphagnum jensenii</name>
    <dbReference type="NCBI Taxonomy" id="128206"/>
    <lineage>
        <taxon>Eukaryota</taxon>
        <taxon>Viridiplantae</taxon>
        <taxon>Streptophyta</taxon>
        <taxon>Embryophyta</taxon>
        <taxon>Bryophyta</taxon>
        <taxon>Sphagnophytina</taxon>
        <taxon>Sphagnopsida</taxon>
        <taxon>Sphagnales</taxon>
        <taxon>Sphagnaceae</taxon>
        <taxon>Sphagnum</taxon>
    </lineage>
</organism>
<dbReference type="SUPFAM" id="SSF54534">
    <property type="entry name" value="FKBP-like"/>
    <property type="match status" value="1"/>
</dbReference>
<accession>A0ABP1B939</accession>
<keyword evidence="1" id="KW-0697">Rotamase</keyword>